<sequence length="257" mass="27928">MELLKGIKAVITGGSEGIGFAIAMAFVKNGADVIIISRNKDKLQNAKEKLSVSGQNIYPICYDLSNLSEIPNLVKEIHLIFEEVDVLVNNAAMTLFDKVENIKPQDLAKIIELNVQSPYVLTQQLLPSLVNTKGNIINISSYFSHRMIPGRYSTAYSLTKGAIDAFTKSLACELGPKGVRVNAIAPGSVKTPLFNAAMRKMKKEERIKFEESVKTIYPIGHVGEPDDLGGIAVFLASNQAKWVTGSIMSIDGGLTTN</sequence>
<evidence type="ECO:0000313" key="2">
    <source>
        <dbReference type="Proteomes" id="UP000619238"/>
    </source>
</evidence>
<dbReference type="PRINTS" id="PR00080">
    <property type="entry name" value="SDRFAMILY"/>
</dbReference>
<reference evidence="1 2" key="1">
    <citation type="submission" date="2020-07" db="EMBL/GenBank/DDBJ databases">
        <title>Description of Kordia aestuariivivens sp. nov., isolated from a tidal flat.</title>
        <authorList>
            <person name="Park S."/>
            <person name="Yoon J.-H."/>
        </authorList>
    </citation>
    <scope>NUCLEOTIDE SEQUENCE [LARGE SCALE GENOMIC DNA]</scope>
    <source>
        <strain evidence="1 2">YSTF-M3</strain>
    </source>
</reference>
<organism evidence="1 2">
    <name type="scientific">Kordia aestuariivivens</name>
    <dbReference type="NCBI Taxonomy" id="2759037"/>
    <lineage>
        <taxon>Bacteria</taxon>
        <taxon>Pseudomonadati</taxon>
        <taxon>Bacteroidota</taxon>
        <taxon>Flavobacteriia</taxon>
        <taxon>Flavobacteriales</taxon>
        <taxon>Flavobacteriaceae</taxon>
        <taxon>Kordia</taxon>
    </lineage>
</organism>
<dbReference type="InterPro" id="IPR002347">
    <property type="entry name" value="SDR_fam"/>
</dbReference>
<dbReference type="Pfam" id="PF13561">
    <property type="entry name" value="adh_short_C2"/>
    <property type="match status" value="1"/>
</dbReference>
<dbReference type="InterPro" id="IPR036291">
    <property type="entry name" value="NAD(P)-bd_dom_sf"/>
</dbReference>
<comment type="caution">
    <text evidence="1">The sequence shown here is derived from an EMBL/GenBank/DDBJ whole genome shotgun (WGS) entry which is preliminary data.</text>
</comment>
<dbReference type="PRINTS" id="PR00081">
    <property type="entry name" value="GDHRDH"/>
</dbReference>
<dbReference type="Gene3D" id="3.40.50.720">
    <property type="entry name" value="NAD(P)-binding Rossmann-like Domain"/>
    <property type="match status" value="1"/>
</dbReference>
<name>A0ABR7QBJ6_9FLAO</name>
<dbReference type="NCBIfam" id="NF005559">
    <property type="entry name" value="PRK07231.1"/>
    <property type="match status" value="1"/>
</dbReference>
<evidence type="ECO:0000313" key="1">
    <source>
        <dbReference type="EMBL" id="MBC8755954.1"/>
    </source>
</evidence>
<gene>
    <name evidence="1" type="ORF">H2O64_14845</name>
</gene>
<dbReference type="RefSeq" id="WP_187562996.1">
    <property type="nucleotide sequence ID" value="NZ_JACGWS010000009.1"/>
</dbReference>
<protein>
    <submittedName>
        <fullName evidence="1">SDR family oxidoreductase</fullName>
    </submittedName>
</protein>
<dbReference type="CDD" id="cd05233">
    <property type="entry name" value="SDR_c"/>
    <property type="match status" value="1"/>
</dbReference>
<dbReference type="PANTHER" id="PTHR43975">
    <property type="entry name" value="ZGC:101858"/>
    <property type="match status" value="1"/>
</dbReference>
<proteinExistence type="predicted"/>
<keyword evidence="2" id="KW-1185">Reference proteome</keyword>
<dbReference type="EMBL" id="JACGWS010000009">
    <property type="protein sequence ID" value="MBC8755954.1"/>
    <property type="molecule type" value="Genomic_DNA"/>
</dbReference>
<dbReference type="SUPFAM" id="SSF51735">
    <property type="entry name" value="NAD(P)-binding Rossmann-fold domains"/>
    <property type="match status" value="1"/>
</dbReference>
<dbReference type="PANTHER" id="PTHR43975:SF2">
    <property type="entry name" value="EG:BACR7A4.14 PROTEIN-RELATED"/>
    <property type="match status" value="1"/>
</dbReference>
<dbReference type="Proteomes" id="UP000619238">
    <property type="component" value="Unassembled WGS sequence"/>
</dbReference>
<accession>A0ABR7QBJ6</accession>